<dbReference type="InterPro" id="IPR008145">
    <property type="entry name" value="GK/Ca_channel_bsu"/>
</dbReference>
<dbReference type="InterPro" id="IPR027417">
    <property type="entry name" value="P-loop_NTPase"/>
</dbReference>
<dbReference type="InterPro" id="IPR020590">
    <property type="entry name" value="Guanylate_kinase_CS"/>
</dbReference>
<dbReference type="OrthoDB" id="66881at2759"/>
<dbReference type="EMBL" id="JARK01001363">
    <property type="protein sequence ID" value="EYC18531.1"/>
    <property type="molecule type" value="Genomic_DNA"/>
</dbReference>
<evidence type="ECO:0000313" key="6">
    <source>
        <dbReference type="Proteomes" id="UP000024635"/>
    </source>
</evidence>
<feature type="compositionally biased region" description="Polar residues" evidence="3">
    <location>
        <begin position="78"/>
        <end position="92"/>
    </location>
</feature>
<dbReference type="InterPro" id="IPR008144">
    <property type="entry name" value="Guanylate_kin-like_dom"/>
</dbReference>
<dbReference type="PANTHER" id="PTHR10316:SF40">
    <property type="entry name" value="LD27118P"/>
    <property type="match status" value="1"/>
</dbReference>
<dbReference type="SUPFAM" id="SSF52540">
    <property type="entry name" value="P-loop containing nucleoside triphosphate hydrolases"/>
    <property type="match status" value="1"/>
</dbReference>
<dbReference type="STRING" id="53326.A0A016UUB8"/>
<comment type="subcellular location">
    <subcellularLocation>
        <location evidence="1">Membrane</location>
        <topology evidence="1">Peripheral membrane protein</topology>
    </subcellularLocation>
</comment>
<dbReference type="GO" id="GO:0007165">
    <property type="term" value="P:signal transduction"/>
    <property type="evidence" value="ECO:0007669"/>
    <property type="project" value="TreeGrafter"/>
</dbReference>
<proteinExistence type="predicted"/>
<evidence type="ECO:0000313" key="5">
    <source>
        <dbReference type="EMBL" id="EYC18531.1"/>
    </source>
</evidence>
<accession>A0A016UUB8</accession>
<evidence type="ECO:0000256" key="2">
    <source>
        <dbReference type="ARBA" id="ARBA00023136"/>
    </source>
</evidence>
<organism evidence="5 6">
    <name type="scientific">Ancylostoma ceylanicum</name>
    <dbReference type="NCBI Taxonomy" id="53326"/>
    <lineage>
        <taxon>Eukaryota</taxon>
        <taxon>Metazoa</taxon>
        <taxon>Ecdysozoa</taxon>
        <taxon>Nematoda</taxon>
        <taxon>Chromadorea</taxon>
        <taxon>Rhabditida</taxon>
        <taxon>Rhabditina</taxon>
        <taxon>Rhabditomorpha</taxon>
        <taxon>Strongyloidea</taxon>
        <taxon>Ancylostomatidae</taxon>
        <taxon>Ancylostomatinae</taxon>
        <taxon>Ancylostoma</taxon>
    </lineage>
</organism>
<protein>
    <recommendedName>
        <fullName evidence="4">Guanylate kinase-like domain-containing protein</fullName>
    </recommendedName>
</protein>
<dbReference type="GO" id="GO:0016020">
    <property type="term" value="C:membrane"/>
    <property type="evidence" value="ECO:0007669"/>
    <property type="project" value="UniProtKB-SubCell"/>
</dbReference>
<dbReference type="InterPro" id="IPR036034">
    <property type="entry name" value="PDZ_sf"/>
</dbReference>
<comment type="caution">
    <text evidence="5">The sequence shown here is derived from an EMBL/GenBank/DDBJ whole genome shotgun (WGS) entry which is preliminary data.</text>
</comment>
<dbReference type="SUPFAM" id="SSF50156">
    <property type="entry name" value="PDZ domain-like"/>
    <property type="match status" value="1"/>
</dbReference>
<feature type="region of interest" description="Disordered" evidence="3">
    <location>
        <begin position="51"/>
        <end position="95"/>
    </location>
</feature>
<dbReference type="PANTHER" id="PTHR10316">
    <property type="entry name" value="MEMBRANE ASSOCIATED GUANYLATE KINASE-RELATED"/>
    <property type="match status" value="1"/>
</dbReference>
<dbReference type="Proteomes" id="UP000024635">
    <property type="component" value="Unassembled WGS sequence"/>
</dbReference>
<evidence type="ECO:0000256" key="1">
    <source>
        <dbReference type="ARBA" id="ARBA00004170"/>
    </source>
</evidence>
<dbReference type="PROSITE" id="PS50052">
    <property type="entry name" value="GUANYLATE_KINASE_2"/>
    <property type="match status" value="1"/>
</dbReference>
<name>A0A016UUB8_9BILA</name>
<dbReference type="Pfam" id="PF00625">
    <property type="entry name" value="Guanylate_kin"/>
    <property type="match status" value="1"/>
</dbReference>
<gene>
    <name evidence="5" type="primary">Acey_s0027.g1571</name>
    <name evidence="5" type="ORF">Y032_0027g1571</name>
</gene>
<keyword evidence="2" id="KW-0472">Membrane</keyword>
<evidence type="ECO:0000256" key="3">
    <source>
        <dbReference type="SAM" id="MobiDB-lite"/>
    </source>
</evidence>
<keyword evidence="6" id="KW-1185">Reference proteome</keyword>
<dbReference type="AlphaFoldDB" id="A0A016UUB8"/>
<feature type="domain" description="Guanylate kinase-like" evidence="4">
    <location>
        <begin position="191"/>
        <end position="328"/>
    </location>
</feature>
<reference evidence="6" key="1">
    <citation type="journal article" date="2015" name="Nat. Genet.">
        <title>The genome and transcriptome of the zoonotic hookworm Ancylostoma ceylanicum identify infection-specific gene families.</title>
        <authorList>
            <person name="Schwarz E.M."/>
            <person name="Hu Y."/>
            <person name="Antoshechkin I."/>
            <person name="Miller M.M."/>
            <person name="Sternberg P.W."/>
            <person name="Aroian R.V."/>
        </authorList>
    </citation>
    <scope>NUCLEOTIDE SEQUENCE</scope>
    <source>
        <strain evidence="6">HY135</strain>
    </source>
</reference>
<feature type="compositionally biased region" description="Low complexity" evidence="3">
    <location>
        <begin position="53"/>
        <end position="62"/>
    </location>
</feature>
<dbReference type="GO" id="GO:0005737">
    <property type="term" value="C:cytoplasm"/>
    <property type="evidence" value="ECO:0007669"/>
    <property type="project" value="TreeGrafter"/>
</dbReference>
<dbReference type="PROSITE" id="PS00856">
    <property type="entry name" value="GUANYLATE_KINASE_1"/>
    <property type="match status" value="1"/>
</dbReference>
<evidence type="ECO:0000259" key="4">
    <source>
        <dbReference type="PROSITE" id="PS50052"/>
    </source>
</evidence>
<dbReference type="Gene3D" id="3.40.50.300">
    <property type="entry name" value="P-loop containing nucleotide triphosphate hydrolases"/>
    <property type="match status" value="1"/>
</dbReference>
<sequence>MTTDAGHRTECVTIAEAEHENDDLDSAIDLTKEIEDLDKLQLALDRMLECPHSPSTSLASSSGRETGSTGKEQGLGAVSSSAERLNGSASSSPRKREALGLAARRLIRVPCGKTPSACVSDANVQSVPIPFTVFGGAAAARLILVDIVRREDLIGILNPNDVILKIEDVQVSGMLRSEVTRLLEKLCYDNDQIAIEIVPAGAITDDICEILADKQWAELQTTIRDNLYSKTVPYTTRPPREGEIDGEHYRFVSVDEFTRLQTEGLLLEHGTYQVSCVRTFKYSYLSTLDHLAFVTFLLSWGQLEQITPMIIAIRYANVTSMYELMRFV</sequence>